<comment type="caution">
    <text evidence="2">The sequence shown here is derived from an EMBL/GenBank/DDBJ whole genome shotgun (WGS) entry which is preliminary data.</text>
</comment>
<dbReference type="Proteomes" id="UP000651010">
    <property type="component" value="Unassembled WGS sequence"/>
</dbReference>
<keyword evidence="3" id="KW-1185">Reference proteome</keyword>
<organism evidence="2 3">
    <name type="scientific">Dyella acidiphila</name>
    <dbReference type="NCBI Taxonomy" id="2775866"/>
    <lineage>
        <taxon>Bacteria</taxon>
        <taxon>Pseudomonadati</taxon>
        <taxon>Pseudomonadota</taxon>
        <taxon>Gammaproteobacteria</taxon>
        <taxon>Lysobacterales</taxon>
        <taxon>Rhodanobacteraceae</taxon>
        <taxon>Dyella</taxon>
    </lineage>
</organism>
<evidence type="ECO:0000313" key="2">
    <source>
        <dbReference type="EMBL" id="MBE1162305.1"/>
    </source>
</evidence>
<dbReference type="Pfam" id="PF20409">
    <property type="entry name" value="SnoaL_5"/>
    <property type="match status" value="1"/>
</dbReference>
<dbReference type="Gene3D" id="3.10.450.50">
    <property type="match status" value="1"/>
</dbReference>
<feature type="domain" description="SnoaL-like" evidence="1">
    <location>
        <begin position="1"/>
        <end position="120"/>
    </location>
</feature>
<sequence length="123" mass="13764">MTVEAIAKRLVELCREGKYEEAQRELYAEDAQSIEPDGLPPGALGNVKGLKAIYEKTHQFQAAVEQVHGGHVSDPVVAGNWFSCEMTLDVTMKGRGRVVMSEICVYHVRDGKVDREQFFYDMG</sequence>
<dbReference type="RefSeq" id="WP_192557135.1">
    <property type="nucleotide sequence ID" value="NZ_JACZZA010000012.1"/>
</dbReference>
<accession>A0ABR9GE62</accession>
<dbReference type="EMBL" id="JACZZA010000012">
    <property type="protein sequence ID" value="MBE1162305.1"/>
    <property type="molecule type" value="Genomic_DNA"/>
</dbReference>
<proteinExistence type="predicted"/>
<dbReference type="SUPFAM" id="SSF54427">
    <property type="entry name" value="NTF2-like"/>
    <property type="match status" value="1"/>
</dbReference>
<dbReference type="InterPro" id="IPR032710">
    <property type="entry name" value="NTF2-like_dom_sf"/>
</dbReference>
<protein>
    <submittedName>
        <fullName evidence="2">Nuclear transport factor 2 family protein</fullName>
    </submittedName>
</protein>
<evidence type="ECO:0000313" key="3">
    <source>
        <dbReference type="Proteomes" id="UP000651010"/>
    </source>
</evidence>
<gene>
    <name evidence="2" type="ORF">IGX34_18115</name>
</gene>
<evidence type="ECO:0000259" key="1">
    <source>
        <dbReference type="Pfam" id="PF20409"/>
    </source>
</evidence>
<name>A0ABR9GE62_9GAMM</name>
<reference evidence="2 3" key="1">
    <citation type="submission" date="2020-09" db="EMBL/GenBank/DDBJ databases">
        <title>Dyella sp. 7MK23 isolated from forest soil.</title>
        <authorList>
            <person name="Fu J."/>
        </authorList>
    </citation>
    <scope>NUCLEOTIDE SEQUENCE [LARGE SCALE GENOMIC DNA]</scope>
    <source>
        <strain evidence="2 3">7MK23</strain>
    </source>
</reference>
<dbReference type="InterPro" id="IPR046860">
    <property type="entry name" value="SnoaL_5"/>
</dbReference>